<evidence type="ECO:0000256" key="1">
    <source>
        <dbReference type="ARBA" id="ARBA00004141"/>
    </source>
</evidence>
<dbReference type="InterPro" id="IPR050598">
    <property type="entry name" value="AminoAcid_Transporter"/>
</dbReference>
<proteinExistence type="predicted"/>
<dbReference type="Gene3D" id="1.20.1740.10">
    <property type="entry name" value="Amino acid/polyamine transporter I"/>
    <property type="match status" value="1"/>
</dbReference>
<keyword evidence="7" id="KW-1185">Reference proteome</keyword>
<feature type="transmembrane region" description="Helical" evidence="5">
    <location>
        <begin position="109"/>
        <end position="131"/>
    </location>
</feature>
<dbReference type="AlphaFoldDB" id="A0A9N9GXI5"/>
<evidence type="ECO:0000256" key="4">
    <source>
        <dbReference type="ARBA" id="ARBA00023136"/>
    </source>
</evidence>
<dbReference type="InterPro" id="IPR002293">
    <property type="entry name" value="AA/rel_permease1"/>
</dbReference>
<keyword evidence="3 5" id="KW-1133">Transmembrane helix</keyword>
<name>A0A9N9GXI5_9GLOM</name>
<dbReference type="GO" id="GO:0016020">
    <property type="term" value="C:membrane"/>
    <property type="evidence" value="ECO:0007669"/>
    <property type="project" value="UniProtKB-SubCell"/>
</dbReference>
<keyword evidence="2 5" id="KW-0812">Transmembrane</keyword>
<evidence type="ECO:0000313" key="6">
    <source>
        <dbReference type="EMBL" id="CAG8641549.1"/>
    </source>
</evidence>
<dbReference type="GO" id="GO:0015179">
    <property type="term" value="F:L-amino acid transmembrane transporter activity"/>
    <property type="evidence" value="ECO:0007669"/>
    <property type="project" value="TreeGrafter"/>
</dbReference>
<dbReference type="Proteomes" id="UP000789405">
    <property type="component" value="Unassembled WGS sequence"/>
</dbReference>
<evidence type="ECO:0000313" key="7">
    <source>
        <dbReference type="Proteomes" id="UP000789405"/>
    </source>
</evidence>
<keyword evidence="4 5" id="KW-0472">Membrane</keyword>
<dbReference type="OrthoDB" id="10062876at2759"/>
<evidence type="ECO:0000256" key="2">
    <source>
        <dbReference type="ARBA" id="ARBA00022692"/>
    </source>
</evidence>
<dbReference type="PANTHER" id="PTHR11785:SF353">
    <property type="entry name" value="METHIONINE TRANSPORTER (EUROFUNG)"/>
    <property type="match status" value="1"/>
</dbReference>
<feature type="transmembrane region" description="Helical" evidence="5">
    <location>
        <begin position="23"/>
        <end position="42"/>
    </location>
</feature>
<evidence type="ECO:0000256" key="5">
    <source>
        <dbReference type="SAM" id="Phobius"/>
    </source>
</evidence>
<gene>
    <name evidence="6" type="ORF">DERYTH_LOCUS9685</name>
</gene>
<feature type="transmembrane region" description="Helical" evidence="5">
    <location>
        <begin position="231"/>
        <end position="248"/>
    </location>
</feature>
<protein>
    <submittedName>
        <fullName evidence="6">16492_t:CDS:1</fullName>
    </submittedName>
</protein>
<accession>A0A9N9GXI5</accession>
<feature type="transmembrane region" description="Helical" evidence="5">
    <location>
        <begin position="63"/>
        <end position="89"/>
    </location>
</feature>
<reference evidence="6" key="1">
    <citation type="submission" date="2021-06" db="EMBL/GenBank/DDBJ databases">
        <authorList>
            <person name="Kallberg Y."/>
            <person name="Tangrot J."/>
            <person name="Rosling A."/>
        </authorList>
    </citation>
    <scope>NUCLEOTIDE SEQUENCE</scope>
    <source>
        <strain evidence="6">MA453B</strain>
    </source>
</reference>
<evidence type="ECO:0000256" key="3">
    <source>
        <dbReference type="ARBA" id="ARBA00022989"/>
    </source>
</evidence>
<feature type="transmembrane region" description="Helical" evidence="5">
    <location>
        <begin position="199"/>
        <end position="219"/>
    </location>
</feature>
<feature type="transmembrane region" description="Helical" evidence="5">
    <location>
        <begin position="254"/>
        <end position="273"/>
    </location>
</feature>
<organism evidence="6 7">
    <name type="scientific">Dentiscutata erythropus</name>
    <dbReference type="NCBI Taxonomy" id="1348616"/>
    <lineage>
        <taxon>Eukaryota</taxon>
        <taxon>Fungi</taxon>
        <taxon>Fungi incertae sedis</taxon>
        <taxon>Mucoromycota</taxon>
        <taxon>Glomeromycotina</taxon>
        <taxon>Glomeromycetes</taxon>
        <taxon>Diversisporales</taxon>
        <taxon>Gigasporaceae</taxon>
        <taxon>Dentiscutata</taxon>
    </lineage>
</organism>
<dbReference type="EMBL" id="CAJVPY010005368">
    <property type="protein sequence ID" value="CAG8641549.1"/>
    <property type="molecule type" value="Genomic_DNA"/>
</dbReference>
<comment type="caution">
    <text evidence="6">The sequence shown here is derived from an EMBL/GenBank/DDBJ whole genome shotgun (WGS) entry which is preliminary data.</text>
</comment>
<feature type="transmembrane region" description="Helical" evidence="5">
    <location>
        <begin position="169"/>
        <end position="187"/>
    </location>
</feature>
<dbReference type="PANTHER" id="PTHR11785">
    <property type="entry name" value="AMINO ACID TRANSPORTER"/>
    <property type="match status" value="1"/>
</dbReference>
<dbReference type="Pfam" id="PF13520">
    <property type="entry name" value="AA_permease_2"/>
    <property type="match status" value="1"/>
</dbReference>
<feature type="non-terminal residue" evidence="6">
    <location>
        <position position="289"/>
    </location>
</feature>
<sequence>GLVKLAGTGSTNWSNIFNTSSKFGVHVVGAYGNGLIQVLFAYEGWNNINYLIEELKEPKDKTLTYSSIISVVISFLLYFFTNAAFITVIGNNIIDNENIPIALRFGKALLGGTGEMLMSRLVAISAFGRWLSCLYARIIKYAAETEFIPMISDIFKNYNRKFNTLTNQLLAQFCYCLILTMLISIKANCFTFSSYTSQYLAMIFHAASALCLLILKTNILDQMDKMVNKPFFSIIVLIILVSLFPPEYGNYNYLIPYFISWVATLLSVVIWYFRNPNHNTEVQNEGFND</sequence>
<comment type="subcellular location">
    <subcellularLocation>
        <location evidence="1">Membrane</location>
        <topology evidence="1">Multi-pass membrane protein</topology>
    </subcellularLocation>
</comment>